<evidence type="ECO:0000256" key="5">
    <source>
        <dbReference type="ARBA" id="ARBA00023004"/>
    </source>
</evidence>
<dbReference type="AlphaFoldDB" id="A0A1G9MHQ6"/>
<dbReference type="EMBL" id="LT629700">
    <property type="protein sequence ID" value="SDL73674.1"/>
    <property type="molecule type" value="Genomic_DNA"/>
</dbReference>
<comment type="cofactor">
    <cofactor evidence="6">
        <name>Fe(2+)</name>
        <dbReference type="ChEBI" id="CHEBI:29033"/>
    </cofactor>
    <text evidence="6">Binds 1 Fe(2+) ion.</text>
</comment>
<dbReference type="Gene3D" id="3.90.45.10">
    <property type="entry name" value="Peptide deformylase"/>
    <property type="match status" value="1"/>
</dbReference>
<evidence type="ECO:0000256" key="4">
    <source>
        <dbReference type="ARBA" id="ARBA00022917"/>
    </source>
</evidence>
<dbReference type="CDD" id="cd00487">
    <property type="entry name" value="Pep_deformylase"/>
    <property type="match status" value="1"/>
</dbReference>
<dbReference type="GO" id="GO:0006412">
    <property type="term" value="P:translation"/>
    <property type="evidence" value="ECO:0007669"/>
    <property type="project" value="UniProtKB-UniRule"/>
</dbReference>
<dbReference type="RefSeq" id="WP_092148581.1">
    <property type="nucleotide sequence ID" value="NZ_LT629700.1"/>
</dbReference>
<keyword evidence="2 6" id="KW-0479">Metal-binding</keyword>
<feature type="binding site" evidence="6">
    <location>
        <position position="135"/>
    </location>
    <ligand>
        <name>Fe cation</name>
        <dbReference type="ChEBI" id="CHEBI:24875"/>
    </ligand>
</feature>
<dbReference type="EC" id="3.5.1.88" evidence="6"/>
<keyword evidence="3 6" id="KW-0378">Hydrolase</keyword>
<accession>A0A1G9MHQ6</accession>
<dbReference type="PANTHER" id="PTHR10458">
    <property type="entry name" value="PEPTIDE DEFORMYLASE"/>
    <property type="match status" value="1"/>
</dbReference>
<evidence type="ECO:0000313" key="7">
    <source>
        <dbReference type="EMBL" id="SDL73674.1"/>
    </source>
</evidence>
<sequence length="171" mass="18358">MALRKIRLFGDPVLNTVASPVTRFDEQLRTLVGDMLETMDHAGGVGLAANQIGATARVFVFDCQGMRGHIVNPVWKPAGVDTQTGTEGCLSVPGVGGTVTRHNSVIATGVDADGRPLAISGTGLLARCIQHETDHLDGIMFMRRMEPEARKEAMSNIRGADWFQRGIPSCD</sequence>
<dbReference type="Proteomes" id="UP000199350">
    <property type="component" value="Chromosome I"/>
</dbReference>
<evidence type="ECO:0000256" key="2">
    <source>
        <dbReference type="ARBA" id="ARBA00022723"/>
    </source>
</evidence>
<feature type="active site" evidence="6">
    <location>
        <position position="132"/>
    </location>
</feature>
<evidence type="ECO:0000256" key="1">
    <source>
        <dbReference type="ARBA" id="ARBA00010759"/>
    </source>
</evidence>
<feature type="binding site" evidence="6">
    <location>
        <position position="131"/>
    </location>
    <ligand>
        <name>Fe cation</name>
        <dbReference type="ChEBI" id="CHEBI:24875"/>
    </ligand>
</feature>
<keyword evidence="4 6" id="KW-0648">Protein biosynthesis</keyword>
<dbReference type="PRINTS" id="PR01576">
    <property type="entry name" value="PDEFORMYLASE"/>
</dbReference>
<dbReference type="PIRSF" id="PIRSF004749">
    <property type="entry name" value="Pep_def"/>
    <property type="match status" value="1"/>
</dbReference>
<comment type="catalytic activity">
    <reaction evidence="6">
        <text>N-terminal N-formyl-L-methionyl-[peptide] + H2O = N-terminal L-methionyl-[peptide] + formate</text>
        <dbReference type="Rhea" id="RHEA:24420"/>
        <dbReference type="Rhea" id="RHEA-COMP:10639"/>
        <dbReference type="Rhea" id="RHEA-COMP:10640"/>
        <dbReference type="ChEBI" id="CHEBI:15377"/>
        <dbReference type="ChEBI" id="CHEBI:15740"/>
        <dbReference type="ChEBI" id="CHEBI:49298"/>
        <dbReference type="ChEBI" id="CHEBI:64731"/>
        <dbReference type="EC" id="3.5.1.88"/>
    </reaction>
</comment>
<dbReference type="InterPro" id="IPR023635">
    <property type="entry name" value="Peptide_deformylase"/>
</dbReference>
<dbReference type="NCBIfam" id="NF001159">
    <property type="entry name" value="PRK00150.1-3"/>
    <property type="match status" value="1"/>
</dbReference>
<dbReference type="GO" id="GO:0042586">
    <property type="term" value="F:peptide deformylase activity"/>
    <property type="evidence" value="ECO:0007669"/>
    <property type="project" value="UniProtKB-UniRule"/>
</dbReference>
<evidence type="ECO:0000256" key="6">
    <source>
        <dbReference type="HAMAP-Rule" id="MF_00163"/>
    </source>
</evidence>
<keyword evidence="8" id="KW-1185">Reference proteome</keyword>
<evidence type="ECO:0000256" key="3">
    <source>
        <dbReference type="ARBA" id="ARBA00022801"/>
    </source>
</evidence>
<proteinExistence type="inferred from homology"/>
<protein>
    <recommendedName>
        <fullName evidence="6">Peptide deformylase</fullName>
        <shortName evidence="6">PDF</shortName>
        <ecNumber evidence="6">3.5.1.88</ecNumber>
    </recommendedName>
    <alternativeName>
        <fullName evidence="6">Polypeptide deformylase</fullName>
    </alternativeName>
</protein>
<reference evidence="8" key="1">
    <citation type="submission" date="2016-10" db="EMBL/GenBank/DDBJ databases">
        <authorList>
            <person name="Varghese N."/>
            <person name="Submissions S."/>
        </authorList>
    </citation>
    <scope>NUCLEOTIDE SEQUENCE [LARGE SCALE GENOMIC DNA]</scope>
    <source>
        <strain evidence="8">DSM 20632</strain>
    </source>
</reference>
<comment type="similarity">
    <text evidence="1 6">Belongs to the polypeptide deformylase family.</text>
</comment>
<comment type="function">
    <text evidence="6">Removes the formyl group from the N-terminal Met of newly synthesized proteins. Requires at least a dipeptide for an efficient rate of reaction. N-terminal L-methionine is a prerequisite for activity but the enzyme has broad specificity at other positions.</text>
</comment>
<dbReference type="GO" id="GO:0046872">
    <property type="term" value="F:metal ion binding"/>
    <property type="evidence" value="ECO:0007669"/>
    <property type="project" value="UniProtKB-KW"/>
</dbReference>
<evidence type="ECO:0000313" key="8">
    <source>
        <dbReference type="Proteomes" id="UP000199350"/>
    </source>
</evidence>
<dbReference type="OrthoDB" id="9804313at2"/>
<name>A0A1G9MHQ6_9CORY</name>
<dbReference type="HAMAP" id="MF_00163">
    <property type="entry name" value="Pep_deformylase"/>
    <property type="match status" value="1"/>
</dbReference>
<dbReference type="Pfam" id="PF01327">
    <property type="entry name" value="Pep_deformylase"/>
    <property type="match status" value="1"/>
</dbReference>
<dbReference type="NCBIfam" id="TIGR00079">
    <property type="entry name" value="pept_deformyl"/>
    <property type="match status" value="1"/>
</dbReference>
<dbReference type="SUPFAM" id="SSF56420">
    <property type="entry name" value="Peptide deformylase"/>
    <property type="match status" value="1"/>
</dbReference>
<dbReference type="InterPro" id="IPR036821">
    <property type="entry name" value="Peptide_deformylase_sf"/>
</dbReference>
<keyword evidence="5 6" id="KW-0408">Iron</keyword>
<feature type="binding site" evidence="6">
    <location>
        <position position="89"/>
    </location>
    <ligand>
        <name>Fe cation</name>
        <dbReference type="ChEBI" id="CHEBI:24875"/>
    </ligand>
</feature>
<organism evidence="7 8">
    <name type="scientific">Corynebacterium mycetoides</name>
    <dbReference type="NCBI Taxonomy" id="38302"/>
    <lineage>
        <taxon>Bacteria</taxon>
        <taxon>Bacillati</taxon>
        <taxon>Actinomycetota</taxon>
        <taxon>Actinomycetes</taxon>
        <taxon>Mycobacteriales</taxon>
        <taxon>Corynebacteriaceae</taxon>
        <taxon>Corynebacterium</taxon>
    </lineage>
</organism>
<gene>
    <name evidence="6" type="primary">def</name>
    <name evidence="7" type="ORF">SAMN04488535_0601</name>
</gene>
<dbReference type="STRING" id="38302.SAMN04488535_0601"/>
<dbReference type="PANTHER" id="PTHR10458:SF2">
    <property type="entry name" value="PEPTIDE DEFORMYLASE, MITOCHONDRIAL"/>
    <property type="match status" value="1"/>
</dbReference>